<name>A0A4U3L8I2_9BACT</name>
<organism evidence="8 9">
    <name type="scientific">Ilyomonas limi</name>
    <dbReference type="NCBI Taxonomy" id="2575867"/>
    <lineage>
        <taxon>Bacteria</taxon>
        <taxon>Pseudomonadati</taxon>
        <taxon>Bacteroidota</taxon>
        <taxon>Chitinophagia</taxon>
        <taxon>Chitinophagales</taxon>
        <taxon>Chitinophagaceae</taxon>
        <taxon>Ilyomonas</taxon>
    </lineage>
</organism>
<comment type="similarity">
    <text evidence="2 6">Belongs to the FKBP-type PPIase family.</text>
</comment>
<dbReference type="SUPFAM" id="SSF54534">
    <property type="entry name" value="FKBP-like"/>
    <property type="match status" value="1"/>
</dbReference>
<evidence type="ECO:0000313" key="9">
    <source>
        <dbReference type="Proteomes" id="UP000305848"/>
    </source>
</evidence>
<protein>
    <recommendedName>
        <fullName evidence="6">Peptidyl-prolyl cis-trans isomerase</fullName>
        <ecNumber evidence="6">5.2.1.8</ecNumber>
    </recommendedName>
</protein>
<dbReference type="GO" id="GO:0003755">
    <property type="term" value="F:peptidyl-prolyl cis-trans isomerase activity"/>
    <property type="evidence" value="ECO:0007669"/>
    <property type="project" value="UniProtKB-UniRule"/>
</dbReference>
<dbReference type="Gene3D" id="3.10.50.40">
    <property type="match status" value="1"/>
</dbReference>
<evidence type="ECO:0000256" key="3">
    <source>
        <dbReference type="ARBA" id="ARBA00023110"/>
    </source>
</evidence>
<keyword evidence="3 5" id="KW-0697">Rotamase</keyword>
<reference evidence="8 9" key="1">
    <citation type="submission" date="2019-05" db="EMBL/GenBank/DDBJ databases">
        <title>Panacibacter sp. strain 17mud1-8 Genome sequencing and assembly.</title>
        <authorList>
            <person name="Chhetri G."/>
        </authorList>
    </citation>
    <scope>NUCLEOTIDE SEQUENCE [LARGE SCALE GENOMIC DNA]</scope>
    <source>
        <strain evidence="8 9">17mud1-8</strain>
    </source>
</reference>
<gene>
    <name evidence="8" type="ORF">FC093_00705</name>
</gene>
<dbReference type="EC" id="5.2.1.8" evidence="6"/>
<comment type="caution">
    <text evidence="8">The sequence shown here is derived from an EMBL/GenBank/DDBJ whole genome shotgun (WGS) entry which is preliminary data.</text>
</comment>
<dbReference type="Pfam" id="PF00254">
    <property type="entry name" value="FKBP_C"/>
    <property type="match status" value="1"/>
</dbReference>
<evidence type="ECO:0000259" key="7">
    <source>
        <dbReference type="PROSITE" id="PS50059"/>
    </source>
</evidence>
<evidence type="ECO:0000313" key="8">
    <source>
        <dbReference type="EMBL" id="TKK71578.1"/>
    </source>
</evidence>
<dbReference type="Proteomes" id="UP000305848">
    <property type="component" value="Unassembled WGS sequence"/>
</dbReference>
<dbReference type="PROSITE" id="PS50059">
    <property type="entry name" value="FKBP_PPIASE"/>
    <property type="match status" value="1"/>
</dbReference>
<dbReference type="PANTHER" id="PTHR43811">
    <property type="entry name" value="FKBP-TYPE PEPTIDYL-PROLYL CIS-TRANS ISOMERASE FKPA"/>
    <property type="match status" value="1"/>
</dbReference>
<dbReference type="PROSITE" id="PS51257">
    <property type="entry name" value="PROKAR_LIPOPROTEIN"/>
    <property type="match status" value="1"/>
</dbReference>
<evidence type="ECO:0000256" key="4">
    <source>
        <dbReference type="ARBA" id="ARBA00023235"/>
    </source>
</evidence>
<accession>A0A4U3L8I2</accession>
<dbReference type="PANTHER" id="PTHR43811:SF19">
    <property type="entry name" value="39 KDA FK506-BINDING NUCLEAR PROTEIN"/>
    <property type="match status" value="1"/>
</dbReference>
<proteinExistence type="inferred from homology"/>
<dbReference type="OrthoDB" id="9814548at2"/>
<comment type="catalytic activity">
    <reaction evidence="1 5 6">
        <text>[protein]-peptidylproline (omega=180) = [protein]-peptidylproline (omega=0)</text>
        <dbReference type="Rhea" id="RHEA:16237"/>
        <dbReference type="Rhea" id="RHEA-COMP:10747"/>
        <dbReference type="Rhea" id="RHEA-COMP:10748"/>
        <dbReference type="ChEBI" id="CHEBI:83833"/>
        <dbReference type="ChEBI" id="CHEBI:83834"/>
        <dbReference type="EC" id="5.2.1.8"/>
    </reaction>
</comment>
<dbReference type="InterPro" id="IPR046357">
    <property type="entry name" value="PPIase_dom_sf"/>
</dbReference>
<dbReference type="InterPro" id="IPR001179">
    <property type="entry name" value="PPIase_FKBP_dom"/>
</dbReference>
<evidence type="ECO:0000256" key="6">
    <source>
        <dbReference type="RuleBase" id="RU003915"/>
    </source>
</evidence>
<feature type="domain" description="PPIase FKBP-type" evidence="7">
    <location>
        <begin position="90"/>
        <end position="171"/>
    </location>
</feature>
<evidence type="ECO:0000256" key="5">
    <source>
        <dbReference type="PROSITE-ProRule" id="PRU00277"/>
    </source>
</evidence>
<evidence type="ECO:0000256" key="2">
    <source>
        <dbReference type="ARBA" id="ARBA00006577"/>
    </source>
</evidence>
<keyword evidence="9" id="KW-1185">Reference proteome</keyword>
<sequence>MRYIAAPTTMRTMNKIRVLVSTLCVMLLLSSCSKKDNDRNCSAVNVVAPANETAALKAYIDSNHIDAVADPRGFYYKITAAGTGNHPNVCSGVIVTYTAKLTNGTEVDSGTDAAWDLYALIIGWQEGIPLIAKSGSIILYLPPSLGYGAAGAGAVPPNSILVFNITLTSTY</sequence>
<dbReference type="AlphaFoldDB" id="A0A4U3L8I2"/>
<dbReference type="EMBL" id="SZQL01000001">
    <property type="protein sequence ID" value="TKK71578.1"/>
    <property type="molecule type" value="Genomic_DNA"/>
</dbReference>
<keyword evidence="4 5" id="KW-0413">Isomerase</keyword>
<evidence type="ECO:0000256" key="1">
    <source>
        <dbReference type="ARBA" id="ARBA00000971"/>
    </source>
</evidence>